<reference evidence="2 3" key="1">
    <citation type="submission" date="2018-11" db="EMBL/GenBank/DDBJ databases">
        <title>Aureibaculum marinum gen. nov., sp. nov., a member of the family Flavobacteriaceae isolated from the Bohai Sea.</title>
        <authorList>
            <person name="Ji X."/>
        </authorList>
    </citation>
    <scope>NUCLEOTIDE SEQUENCE [LARGE SCALE GENOMIC DNA]</scope>
    <source>
        <strain evidence="2 3">BH-SD17</strain>
    </source>
</reference>
<evidence type="ECO:0000313" key="3">
    <source>
        <dbReference type="Proteomes" id="UP000270856"/>
    </source>
</evidence>
<evidence type="ECO:0000256" key="1">
    <source>
        <dbReference type="SAM" id="Coils"/>
    </source>
</evidence>
<keyword evidence="3" id="KW-1185">Reference proteome</keyword>
<name>A0A3N4P282_9FLAO</name>
<dbReference type="RefSeq" id="WP_123896752.1">
    <property type="nucleotide sequence ID" value="NZ_RPFJ01000005.1"/>
</dbReference>
<accession>A0A3N4P282</accession>
<sequence length="65" mass="7431">MSQVTSCPTCGGKSKFKENNNKITYQAIEDDELIKKVVQLKKAMHKYKEKAEKLEKELAEIKAKS</sequence>
<dbReference type="OrthoDB" id="828248at2"/>
<dbReference type="Proteomes" id="UP000270856">
    <property type="component" value="Unassembled WGS sequence"/>
</dbReference>
<protein>
    <submittedName>
        <fullName evidence="2">Uncharacterized protein</fullName>
    </submittedName>
</protein>
<evidence type="ECO:0000313" key="2">
    <source>
        <dbReference type="EMBL" id="RPD99086.1"/>
    </source>
</evidence>
<proteinExistence type="predicted"/>
<comment type="caution">
    <text evidence="2">The sequence shown here is derived from an EMBL/GenBank/DDBJ whole genome shotgun (WGS) entry which is preliminary data.</text>
</comment>
<organism evidence="2 3">
    <name type="scientific">Aureibaculum marinum</name>
    <dbReference type="NCBI Taxonomy" id="2487930"/>
    <lineage>
        <taxon>Bacteria</taxon>
        <taxon>Pseudomonadati</taxon>
        <taxon>Bacteroidota</taxon>
        <taxon>Flavobacteriia</taxon>
        <taxon>Flavobacteriales</taxon>
        <taxon>Flavobacteriaceae</taxon>
        <taxon>Aureibaculum</taxon>
    </lineage>
</organism>
<feature type="coiled-coil region" evidence="1">
    <location>
        <begin position="37"/>
        <end position="64"/>
    </location>
</feature>
<dbReference type="EMBL" id="RPFJ01000005">
    <property type="protein sequence ID" value="RPD99086.1"/>
    <property type="molecule type" value="Genomic_DNA"/>
</dbReference>
<keyword evidence="1" id="KW-0175">Coiled coil</keyword>
<gene>
    <name evidence="2" type="ORF">EGM88_04345</name>
</gene>
<dbReference type="AlphaFoldDB" id="A0A3N4P282"/>